<evidence type="ECO:0000259" key="12">
    <source>
        <dbReference type="PROSITE" id="PS50011"/>
    </source>
</evidence>
<dbReference type="InterPro" id="IPR017441">
    <property type="entry name" value="Protein_kinase_ATP_BS"/>
</dbReference>
<dbReference type="GO" id="GO:0106310">
    <property type="term" value="F:protein serine kinase activity"/>
    <property type="evidence" value="ECO:0007669"/>
    <property type="project" value="RHEA"/>
</dbReference>
<evidence type="ECO:0000256" key="10">
    <source>
        <dbReference type="RuleBase" id="RU000304"/>
    </source>
</evidence>
<feature type="region of interest" description="Disordered" evidence="11">
    <location>
        <begin position="374"/>
        <end position="399"/>
    </location>
</feature>
<dbReference type="InterPro" id="IPR051131">
    <property type="entry name" value="NEK_Ser/Thr_kinase_NIMA"/>
</dbReference>
<proteinExistence type="inferred from homology"/>
<dbReference type="EMBL" id="MKGL01000054">
    <property type="protein sequence ID" value="RNF09095.1"/>
    <property type="molecule type" value="Genomic_DNA"/>
</dbReference>
<evidence type="ECO:0000256" key="6">
    <source>
        <dbReference type="ARBA" id="ARBA00022840"/>
    </source>
</evidence>
<dbReference type="GeneID" id="40326460"/>
<comment type="catalytic activity">
    <reaction evidence="7">
        <text>L-threonyl-[protein] + ATP = O-phospho-L-threonyl-[protein] + ADP + H(+)</text>
        <dbReference type="Rhea" id="RHEA:46608"/>
        <dbReference type="Rhea" id="RHEA-COMP:11060"/>
        <dbReference type="Rhea" id="RHEA-COMP:11605"/>
        <dbReference type="ChEBI" id="CHEBI:15378"/>
        <dbReference type="ChEBI" id="CHEBI:30013"/>
        <dbReference type="ChEBI" id="CHEBI:30616"/>
        <dbReference type="ChEBI" id="CHEBI:61977"/>
        <dbReference type="ChEBI" id="CHEBI:456216"/>
        <dbReference type="EC" id="2.7.11.1"/>
    </reaction>
</comment>
<evidence type="ECO:0000256" key="11">
    <source>
        <dbReference type="SAM" id="MobiDB-lite"/>
    </source>
</evidence>
<comment type="catalytic activity">
    <reaction evidence="8">
        <text>L-seryl-[protein] + ATP = O-phospho-L-seryl-[protein] + ADP + H(+)</text>
        <dbReference type="Rhea" id="RHEA:17989"/>
        <dbReference type="Rhea" id="RHEA-COMP:9863"/>
        <dbReference type="Rhea" id="RHEA-COMP:11604"/>
        <dbReference type="ChEBI" id="CHEBI:15378"/>
        <dbReference type="ChEBI" id="CHEBI:29999"/>
        <dbReference type="ChEBI" id="CHEBI:30616"/>
        <dbReference type="ChEBI" id="CHEBI:83421"/>
        <dbReference type="ChEBI" id="CHEBI:456216"/>
        <dbReference type="EC" id="2.7.11.1"/>
    </reaction>
</comment>
<dbReference type="Pfam" id="PF00069">
    <property type="entry name" value="Pkinase"/>
    <property type="match status" value="1"/>
</dbReference>
<dbReference type="PROSITE" id="PS00107">
    <property type="entry name" value="PROTEIN_KINASE_ATP"/>
    <property type="match status" value="1"/>
</dbReference>
<feature type="compositionally biased region" description="Low complexity" evidence="11">
    <location>
        <begin position="389"/>
        <end position="399"/>
    </location>
</feature>
<evidence type="ECO:0000256" key="4">
    <source>
        <dbReference type="ARBA" id="ARBA00022741"/>
    </source>
</evidence>
<protein>
    <recommendedName>
        <fullName evidence="1">non-specific serine/threonine protein kinase</fullName>
        <ecNumber evidence="1">2.7.11.1</ecNumber>
    </recommendedName>
</protein>
<keyword evidence="5 13" id="KW-0418">Kinase</keyword>
<sequence length="399" mass="44903">MQQIPPPTGSVSLTAASSCIGRNNKSRTLLEDSFPALIGPSLPWKYRQPRPLGRGAWSTVWTLIDNATNEIVVGKLSNLALMSEQNKNFARSEAVNILSCEHPNIIRLLETYEQNGKLLHILEYADAGDLMTQVEVRANSLSWAENGIAFVGRKGVAGTAPFYYREKEVLIILAQICLAVKYIHEKKIMHRDLKTSNILLRKNGLIKLGDFGLSQKCTQNLSGVEETFCGTPHYLSPELWRRESYNYKADIWSLGVLLYELMALRKPFICNSMQELMQRVLTEGSYDPLPADRYSEGVRDLCYAMLRVNPHERPNIIEVFETPVLLNGGLEYLKKNLMRLRKIEDAVRSRLLWEVDSVQHTCCIEHPLSVSRSISAERKETQSSEDNESGGSAVSSSVA</sequence>
<dbReference type="EC" id="2.7.11.1" evidence="1"/>
<dbReference type="RefSeq" id="XP_029240770.1">
    <property type="nucleotide sequence ID" value="XM_029379527.1"/>
</dbReference>
<comment type="caution">
    <text evidence="13">The sequence shown here is derived from an EMBL/GenBank/DDBJ whole genome shotgun (WGS) entry which is preliminary data.</text>
</comment>
<evidence type="ECO:0000256" key="7">
    <source>
        <dbReference type="ARBA" id="ARBA00047899"/>
    </source>
</evidence>
<dbReference type="SMART" id="SM00220">
    <property type="entry name" value="S_TKc"/>
    <property type="match status" value="1"/>
</dbReference>
<dbReference type="GO" id="GO:0004674">
    <property type="term" value="F:protein serine/threonine kinase activity"/>
    <property type="evidence" value="ECO:0007669"/>
    <property type="project" value="UniProtKB-KW"/>
</dbReference>
<evidence type="ECO:0000256" key="1">
    <source>
        <dbReference type="ARBA" id="ARBA00012513"/>
    </source>
</evidence>
<evidence type="ECO:0000256" key="9">
    <source>
        <dbReference type="PROSITE-ProRule" id="PRU10141"/>
    </source>
</evidence>
<dbReference type="PANTHER" id="PTHR44899:SF3">
    <property type="entry name" value="SERINE_THREONINE-PROTEIN KINASE NEK1"/>
    <property type="match status" value="1"/>
</dbReference>
<dbReference type="VEuPathDB" id="TriTrypDB:TRSC58_01210"/>
<dbReference type="InterPro" id="IPR008271">
    <property type="entry name" value="Ser/Thr_kinase_AS"/>
</dbReference>
<evidence type="ECO:0000256" key="5">
    <source>
        <dbReference type="ARBA" id="ARBA00022777"/>
    </source>
</evidence>
<dbReference type="PANTHER" id="PTHR44899">
    <property type="entry name" value="CAMK FAMILY PROTEIN KINASE"/>
    <property type="match status" value="1"/>
</dbReference>
<feature type="domain" description="Protein kinase" evidence="12">
    <location>
        <begin position="46"/>
        <end position="325"/>
    </location>
</feature>
<feature type="binding site" evidence="9">
    <location>
        <position position="75"/>
    </location>
    <ligand>
        <name>ATP</name>
        <dbReference type="ChEBI" id="CHEBI:30616"/>
    </ligand>
</feature>
<dbReference type="Gene3D" id="1.10.510.10">
    <property type="entry name" value="Transferase(Phosphotransferase) domain 1"/>
    <property type="match status" value="1"/>
</dbReference>
<keyword evidence="4 9" id="KW-0547">Nucleotide-binding</keyword>
<gene>
    <name evidence="13" type="ORF">TraAM80_02527</name>
</gene>
<reference evidence="13 14" key="1">
    <citation type="journal article" date="2018" name="BMC Genomics">
        <title>Genomic comparison of Trypanosoma conorhini and Trypanosoma rangeli to Trypanosoma cruzi strains of high and low virulence.</title>
        <authorList>
            <person name="Bradwell K.R."/>
            <person name="Koparde V.N."/>
            <person name="Matveyev A.V."/>
            <person name="Serrano M.G."/>
            <person name="Alves J.M."/>
            <person name="Parikh H."/>
            <person name="Huang B."/>
            <person name="Lee V."/>
            <person name="Espinosa-Alvarez O."/>
            <person name="Ortiz P.A."/>
            <person name="Costa-Martins A.G."/>
            <person name="Teixeira M.M."/>
            <person name="Buck G.A."/>
        </authorList>
    </citation>
    <scope>NUCLEOTIDE SEQUENCE [LARGE SCALE GENOMIC DNA]</scope>
    <source>
        <strain evidence="13 14">AM80</strain>
    </source>
</reference>
<accession>A0A422NUF0</accession>
<dbReference type="SUPFAM" id="SSF56112">
    <property type="entry name" value="Protein kinase-like (PK-like)"/>
    <property type="match status" value="1"/>
</dbReference>
<evidence type="ECO:0000256" key="2">
    <source>
        <dbReference type="ARBA" id="ARBA00022527"/>
    </source>
</evidence>
<dbReference type="InterPro" id="IPR011009">
    <property type="entry name" value="Kinase-like_dom_sf"/>
</dbReference>
<dbReference type="AlphaFoldDB" id="A0A422NUF0"/>
<keyword evidence="2 10" id="KW-0723">Serine/threonine-protein kinase</keyword>
<dbReference type="PROSITE" id="PS00108">
    <property type="entry name" value="PROTEIN_KINASE_ST"/>
    <property type="match status" value="1"/>
</dbReference>
<organism evidence="13 14">
    <name type="scientific">Trypanosoma rangeli</name>
    <dbReference type="NCBI Taxonomy" id="5698"/>
    <lineage>
        <taxon>Eukaryota</taxon>
        <taxon>Discoba</taxon>
        <taxon>Euglenozoa</taxon>
        <taxon>Kinetoplastea</taxon>
        <taxon>Metakinetoplastina</taxon>
        <taxon>Trypanosomatida</taxon>
        <taxon>Trypanosomatidae</taxon>
        <taxon>Trypanosoma</taxon>
        <taxon>Herpetosoma</taxon>
    </lineage>
</organism>
<keyword evidence="6 9" id="KW-0067">ATP-binding</keyword>
<evidence type="ECO:0000313" key="13">
    <source>
        <dbReference type="EMBL" id="RNF09095.1"/>
    </source>
</evidence>
<name>A0A422NUF0_TRYRA</name>
<dbReference type="Proteomes" id="UP000283634">
    <property type="component" value="Unassembled WGS sequence"/>
</dbReference>
<evidence type="ECO:0000256" key="8">
    <source>
        <dbReference type="ARBA" id="ARBA00048679"/>
    </source>
</evidence>
<comment type="similarity">
    <text evidence="10">Belongs to the protein kinase superfamily.</text>
</comment>
<keyword evidence="3 13" id="KW-0808">Transferase</keyword>
<dbReference type="OrthoDB" id="248923at2759"/>
<evidence type="ECO:0000313" key="14">
    <source>
        <dbReference type="Proteomes" id="UP000283634"/>
    </source>
</evidence>
<evidence type="ECO:0000256" key="3">
    <source>
        <dbReference type="ARBA" id="ARBA00022679"/>
    </source>
</evidence>
<dbReference type="PROSITE" id="PS50011">
    <property type="entry name" value="PROTEIN_KINASE_DOM"/>
    <property type="match status" value="1"/>
</dbReference>
<dbReference type="InterPro" id="IPR000719">
    <property type="entry name" value="Prot_kinase_dom"/>
</dbReference>
<dbReference type="OMA" id="WEVDSVQ"/>
<keyword evidence="14" id="KW-1185">Reference proteome</keyword>
<dbReference type="GO" id="GO:0005524">
    <property type="term" value="F:ATP binding"/>
    <property type="evidence" value="ECO:0007669"/>
    <property type="project" value="UniProtKB-UniRule"/>
</dbReference>